<dbReference type="GO" id="GO:0046872">
    <property type="term" value="F:metal ion binding"/>
    <property type="evidence" value="ECO:0007669"/>
    <property type="project" value="UniProtKB-KW"/>
</dbReference>
<keyword evidence="7" id="KW-0560">Oxidoreductase</keyword>
<dbReference type="GO" id="GO:0004450">
    <property type="term" value="F:isocitrate dehydrogenase (NADP+) activity"/>
    <property type="evidence" value="ECO:0007669"/>
    <property type="project" value="InterPro"/>
</dbReference>
<evidence type="ECO:0000256" key="7">
    <source>
        <dbReference type="ARBA" id="ARBA00023002"/>
    </source>
</evidence>
<keyword evidence="10" id="KW-1185">Reference proteome</keyword>
<keyword evidence="5" id="KW-0479">Metal-binding</keyword>
<evidence type="ECO:0000256" key="2">
    <source>
        <dbReference type="ARBA" id="ARBA00001946"/>
    </source>
</evidence>
<reference evidence="9 10" key="1">
    <citation type="journal article" date="2020" name="IScience">
        <title>Genome Sequencing of the Endangered Kingdonia uniflora (Circaeasteraceae, Ranunculales) Reveals Potential Mechanisms of Evolutionary Specialization.</title>
        <authorList>
            <person name="Sun Y."/>
            <person name="Deng T."/>
            <person name="Zhang A."/>
            <person name="Moore M.J."/>
            <person name="Landis J.B."/>
            <person name="Lin N."/>
            <person name="Zhang H."/>
            <person name="Zhang X."/>
            <person name="Huang J."/>
            <person name="Zhang X."/>
            <person name="Sun H."/>
            <person name="Wang H."/>
        </authorList>
    </citation>
    <scope>NUCLEOTIDE SEQUENCE [LARGE SCALE GENOMIC DNA]</scope>
    <source>
        <strain evidence="9">TB1705</strain>
        <tissue evidence="9">Leaf</tissue>
    </source>
</reference>
<keyword evidence="6" id="KW-0460">Magnesium</keyword>
<evidence type="ECO:0000313" key="10">
    <source>
        <dbReference type="Proteomes" id="UP000541444"/>
    </source>
</evidence>
<dbReference type="GO" id="GO:0006099">
    <property type="term" value="P:tricarboxylic acid cycle"/>
    <property type="evidence" value="ECO:0007669"/>
    <property type="project" value="UniProtKB-KW"/>
</dbReference>
<dbReference type="GO" id="GO:0006739">
    <property type="term" value="P:NADP+ metabolic process"/>
    <property type="evidence" value="ECO:0007669"/>
    <property type="project" value="TreeGrafter"/>
</dbReference>
<dbReference type="EMBL" id="JACGCM010001497">
    <property type="protein sequence ID" value="KAF6154410.1"/>
    <property type="molecule type" value="Genomic_DNA"/>
</dbReference>
<comment type="cofactor">
    <cofactor evidence="1">
        <name>Mn(2+)</name>
        <dbReference type="ChEBI" id="CHEBI:29035"/>
    </cofactor>
</comment>
<name>A0A7J7MHZ9_9MAGN</name>
<proteinExistence type="inferred from homology"/>
<dbReference type="InterPro" id="IPR004790">
    <property type="entry name" value="Isocitrate_DH_NADP"/>
</dbReference>
<dbReference type="PANTHER" id="PTHR11822">
    <property type="entry name" value="NADP-SPECIFIC ISOCITRATE DEHYDROGENASE"/>
    <property type="match status" value="1"/>
</dbReference>
<dbReference type="SUPFAM" id="SSF53659">
    <property type="entry name" value="Isocitrate/Isopropylmalate dehydrogenase-like"/>
    <property type="match status" value="1"/>
</dbReference>
<evidence type="ECO:0000256" key="4">
    <source>
        <dbReference type="ARBA" id="ARBA00022532"/>
    </source>
</evidence>
<evidence type="ECO:0000256" key="6">
    <source>
        <dbReference type="ARBA" id="ARBA00022842"/>
    </source>
</evidence>
<evidence type="ECO:0000256" key="8">
    <source>
        <dbReference type="ARBA" id="ARBA00023211"/>
    </source>
</evidence>
<comment type="cofactor">
    <cofactor evidence="2">
        <name>Mg(2+)</name>
        <dbReference type="ChEBI" id="CHEBI:18420"/>
    </cofactor>
</comment>
<dbReference type="GO" id="GO:0005739">
    <property type="term" value="C:mitochondrion"/>
    <property type="evidence" value="ECO:0007669"/>
    <property type="project" value="TreeGrafter"/>
</dbReference>
<dbReference type="PANTHER" id="PTHR11822:SF21">
    <property type="entry name" value="ISOCITRATE DEHYDROGENASE [NADP], MITOCHONDRIAL"/>
    <property type="match status" value="1"/>
</dbReference>
<protein>
    <submittedName>
        <fullName evidence="9">Uncharacterized protein</fullName>
    </submittedName>
</protein>
<gene>
    <name evidence="9" type="ORF">GIB67_028302</name>
</gene>
<organism evidence="9 10">
    <name type="scientific">Kingdonia uniflora</name>
    <dbReference type="NCBI Taxonomy" id="39325"/>
    <lineage>
        <taxon>Eukaryota</taxon>
        <taxon>Viridiplantae</taxon>
        <taxon>Streptophyta</taxon>
        <taxon>Embryophyta</taxon>
        <taxon>Tracheophyta</taxon>
        <taxon>Spermatophyta</taxon>
        <taxon>Magnoliopsida</taxon>
        <taxon>Ranunculales</taxon>
        <taxon>Circaeasteraceae</taxon>
        <taxon>Kingdonia</taxon>
    </lineage>
</organism>
<dbReference type="Gene3D" id="3.40.718.10">
    <property type="entry name" value="Isopropylmalate Dehydrogenase"/>
    <property type="match status" value="1"/>
</dbReference>
<comment type="similarity">
    <text evidence="3">Belongs to the isocitrate and isopropylmalate dehydrogenases family.</text>
</comment>
<keyword evidence="8" id="KW-0464">Manganese</keyword>
<dbReference type="AlphaFoldDB" id="A0A7J7MHZ9"/>
<sequence length="231" mass="25855">MLTGGVCSDRKTIEAEAAYGTVKGYYRVHQKGGETSTNSIASILTWSRGLAHRSSSRLSFQDEFDDSEFSCPFAVDDDDLTDLSLSIIAQGITVETSLKNCKASMKFTLVVESRMSALARSQNPNQQILCRCIDYWYTILMMQLRKELEFLFSAKKSTGEDGKGTAYWYDGDSTIGHRLFKEITKVELVKMKGKGRLTQPTNSYQCIIVTKVESFKKIEYGGGLVERRAGQ</sequence>
<dbReference type="GO" id="GO:0006102">
    <property type="term" value="P:isocitrate metabolic process"/>
    <property type="evidence" value="ECO:0007669"/>
    <property type="project" value="InterPro"/>
</dbReference>
<accession>A0A7J7MHZ9</accession>
<comment type="caution">
    <text evidence="9">The sequence shown here is derived from an EMBL/GenBank/DDBJ whole genome shotgun (WGS) entry which is preliminary data.</text>
</comment>
<dbReference type="OrthoDB" id="303107at2759"/>
<evidence type="ECO:0000313" key="9">
    <source>
        <dbReference type="EMBL" id="KAF6154410.1"/>
    </source>
</evidence>
<evidence type="ECO:0000256" key="3">
    <source>
        <dbReference type="ARBA" id="ARBA00007769"/>
    </source>
</evidence>
<evidence type="ECO:0000256" key="1">
    <source>
        <dbReference type="ARBA" id="ARBA00001936"/>
    </source>
</evidence>
<dbReference type="Proteomes" id="UP000541444">
    <property type="component" value="Unassembled WGS sequence"/>
</dbReference>
<keyword evidence="4" id="KW-0816">Tricarboxylic acid cycle</keyword>
<evidence type="ECO:0000256" key="5">
    <source>
        <dbReference type="ARBA" id="ARBA00022723"/>
    </source>
</evidence>